<dbReference type="InterPro" id="IPR001810">
    <property type="entry name" value="F-box_dom"/>
</dbReference>
<keyword evidence="3" id="KW-1185">Reference proteome</keyword>
<dbReference type="OrthoDB" id="2911049at2759"/>
<dbReference type="EMBL" id="KV426144">
    <property type="protein sequence ID" value="KZV86803.1"/>
    <property type="molecule type" value="Genomic_DNA"/>
</dbReference>
<sequence>MVAFRQLLCWNTGQLMEPPTQSSAAARLPSDVLCTIFALLNFGDRIRTSHVSVHWRAASLAYLGLLWSLIITRGRRRGTFREQLERAKGAPVTVVISFYFKSLFTWIDTTRELDRSLKALADHMAHVQSLRIFVLTRNKRHVHTVVQSLRAMPAPQLCRLQLIIPQIRARYPSPYIPDDIFGCEAPLLTKVRLNLRVPNTIPSAFRHVEALHLSLGLEAGAVTLMTLSTMSRLRDLHLCDFYNRSAGPTTAWPIALRSLYLEDVPVPWVLPYFGAENVQNVWVEHYAVDIDDAFPTEDPQLNVRAYLHQTVTRTLDIVRADGKYRCMIYPPTVDVPARFIEHLTDVIIDERYILCPSSEDRTLSLPCVLRLVIVLMVVHKVGALYDDTLLHCVSHASCTSVACPALEVLNVRTAGSSNNKSPRAVLGPEQVLALLGHVDYGDGTLDGLLISGAEVVTHLTAPFYQLLSAAESFVVDHTDTEVTKLEGVPQPVFDNAL</sequence>
<feature type="domain" description="F-box" evidence="1">
    <location>
        <begin position="27"/>
        <end position="58"/>
    </location>
</feature>
<protein>
    <recommendedName>
        <fullName evidence="1">F-box domain-containing protein</fullName>
    </recommendedName>
</protein>
<dbReference type="SUPFAM" id="SSF81383">
    <property type="entry name" value="F-box domain"/>
    <property type="match status" value="1"/>
</dbReference>
<evidence type="ECO:0000313" key="3">
    <source>
        <dbReference type="Proteomes" id="UP000077266"/>
    </source>
</evidence>
<gene>
    <name evidence="2" type="ORF">EXIGLDRAFT_724433</name>
</gene>
<dbReference type="Gene3D" id="1.20.1280.50">
    <property type="match status" value="1"/>
</dbReference>
<evidence type="ECO:0000259" key="1">
    <source>
        <dbReference type="Pfam" id="PF00646"/>
    </source>
</evidence>
<dbReference type="InParanoid" id="A0A165EFA5"/>
<dbReference type="InterPro" id="IPR036047">
    <property type="entry name" value="F-box-like_dom_sf"/>
</dbReference>
<dbReference type="Pfam" id="PF00646">
    <property type="entry name" value="F-box"/>
    <property type="match status" value="1"/>
</dbReference>
<proteinExistence type="predicted"/>
<name>A0A165EFA5_EXIGL</name>
<dbReference type="AlphaFoldDB" id="A0A165EFA5"/>
<evidence type="ECO:0000313" key="2">
    <source>
        <dbReference type="EMBL" id="KZV86803.1"/>
    </source>
</evidence>
<accession>A0A165EFA5</accession>
<dbReference type="Proteomes" id="UP000077266">
    <property type="component" value="Unassembled WGS sequence"/>
</dbReference>
<organism evidence="2 3">
    <name type="scientific">Exidia glandulosa HHB12029</name>
    <dbReference type="NCBI Taxonomy" id="1314781"/>
    <lineage>
        <taxon>Eukaryota</taxon>
        <taxon>Fungi</taxon>
        <taxon>Dikarya</taxon>
        <taxon>Basidiomycota</taxon>
        <taxon>Agaricomycotina</taxon>
        <taxon>Agaricomycetes</taxon>
        <taxon>Auriculariales</taxon>
        <taxon>Exidiaceae</taxon>
        <taxon>Exidia</taxon>
    </lineage>
</organism>
<reference evidence="2 3" key="1">
    <citation type="journal article" date="2016" name="Mol. Biol. Evol.">
        <title>Comparative Genomics of Early-Diverging Mushroom-Forming Fungi Provides Insights into the Origins of Lignocellulose Decay Capabilities.</title>
        <authorList>
            <person name="Nagy L.G."/>
            <person name="Riley R."/>
            <person name="Tritt A."/>
            <person name="Adam C."/>
            <person name="Daum C."/>
            <person name="Floudas D."/>
            <person name="Sun H."/>
            <person name="Yadav J.S."/>
            <person name="Pangilinan J."/>
            <person name="Larsson K.H."/>
            <person name="Matsuura K."/>
            <person name="Barry K."/>
            <person name="Labutti K."/>
            <person name="Kuo R."/>
            <person name="Ohm R.A."/>
            <person name="Bhattacharya S.S."/>
            <person name="Shirouzu T."/>
            <person name="Yoshinaga Y."/>
            <person name="Martin F.M."/>
            <person name="Grigoriev I.V."/>
            <person name="Hibbett D.S."/>
        </authorList>
    </citation>
    <scope>NUCLEOTIDE SEQUENCE [LARGE SCALE GENOMIC DNA]</scope>
    <source>
        <strain evidence="2 3">HHB12029</strain>
    </source>
</reference>